<dbReference type="AlphaFoldDB" id="A0A542CUH3"/>
<proteinExistence type="predicted"/>
<evidence type="ECO:0000313" key="3">
    <source>
        <dbReference type="Proteomes" id="UP000320876"/>
    </source>
</evidence>
<gene>
    <name evidence="2" type="ORF">FB471_6633</name>
</gene>
<sequence>MKSRYVAGLLAALALVFGAATPAVASVAPTSHAPAGVECLRCPL</sequence>
<accession>A0A542CUH3</accession>
<reference evidence="2 3" key="1">
    <citation type="submission" date="2019-06" db="EMBL/GenBank/DDBJ databases">
        <title>Sequencing the genomes of 1000 actinobacteria strains.</title>
        <authorList>
            <person name="Klenk H.-P."/>
        </authorList>
    </citation>
    <scope>NUCLEOTIDE SEQUENCE [LARGE SCALE GENOMIC DNA]</scope>
    <source>
        <strain evidence="2 3">DSM 45679</strain>
    </source>
</reference>
<keyword evidence="1" id="KW-0732">Signal</keyword>
<evidence type="ECO:0000313" key="2">
    <source>
        <dbReference type="EMBL" id="TQI94468.1"/>
    </source>
</evidence>
<evidence type="ECO:0000256" key="1">
    <source>
        <dbReference type="SAM" id="SignalP"/>
    </source>
</evidence>
<keyword evidence="3" id="KW-1185">Reference proteome</keyword>
<dbReference type="Proteomes" id="UP000320876">
    <property type="component" value="Unassembled WGS sequence"/>
</dbReference>
<protein>
    <submittedName>
        <fullName evidence="2">Uncharacterized protein</fullName>
    </submittedName>
</protein>
<name>A0A542CUH3_AMYCI</name>
<feature type="chain" id="PRO_5022175021" evidence="1">
    <location>
        <begin position="26"/>
        <end position="44"/>
    </location>
</feature>
<dbReference type="EMBL" id="VFML01000002">
    <property type="protein sequence ID" value="TQI94468.1"/>
    <property type="molecule type" value="Genomic_DNA"/>
</dbReference>
<comment type="caution">
    <text evidence="2">The sequence shown here is derived from an EMBL/GenBank/DDBJ whole genome shotgun (WGS) entry which is preliminary data.</text>
</comment>
<organism evidence="2 3">
    <name type="scientific">Amycolatopsis cihanbeyliensis</name>
    <dbReference type="NCBI Taxonomy" id="1128664"/>
    <lineage>
        <taxon>Bacteria</taxon>
        <taxon>Bacillati</taxon>
        <taxon>Actinomycetota</taxon>
        <taxon>Actinomycetes</taxon>
        <taxon>Pseudonocardiales</taxon>
        <taxon>Pseudonocardiaceae</taxon>
        <taxon>Amycolatopsis</taxon>
    </lineage>
</organism>
<feature type="signal peptide" evidence="1">
    <location>
        <begin position="1"/>
        <end position="25"/>
    </location>
</feature>